<dbReference type="AlphaFoldDB" id="A0A0C2SG90"/>
<evidence type="ECO:0000313" key="2">
    <source>
        <dbReference type="Proteomes" id="UP000054549"/>
    </source>
</evidence>
<dbReference type="Proteomes" id="UP000054549">
    <property type="component" value="Unassembled WGS sequence"/>
</dbReference>
<evidence type="ECO:0000313" key="1">
    <source>
        <dbReference type="EMBL" id="KIL62110.1"/>
    </source>
</evidence>
<keyword evidence="2" id="KW-1185">Reference proteome</keyword>
<reference evidence="1 2" key="1">
    <citation type="submission" date="2014-04" db="EMBL/GenBank/DDBJ databases">
        <title>Evolutionary Origins and Diversification of the Mycorrhizal Mutualists.</title>
        <authorList>
            <consortium name="DOE Joint Genome Institute"/>
            <consortium name="Mycorrhizal Genomics Consortium"/>
            <person name="Kohler A."/>
            <person name="Kuo A."/>
            <person name="Nagy L.G."/>
            <person name="Floudas D."/>
            <person name="Copeland A."/>
            <person name="Barry K.W."/>
            <person name="Cichocki N."/>
            <person name="Veneault-Fourrey C."/>
            <person name="LaButti K."/>
            <person name="Lindquist E.A."/>
            <person name="Lipzen A."/>
            <person name="Lundell T."/>
            <person name="Morin E."/>
            <person name="Murat C."/>
            <person name="Riley R."/>
            <person name="Ohm R."/>
            <person name="Sun H."/>
            <person name="Tunlid A."/>
            <person name="Henrissat B."/>
            <person name="Grigoriev I.V."/>
            <person name="Hibbett D.S."/>
            <person name="Martin F."/>
        </authorList>
    </citation>
    <scope>NUCLEOTIDE SEQUENCE [LARGE SCALE GENOMIC DNA]</scope>
    <source>
        <strain evidence="1 2">Koide BX008</strain>
    </source>
</reference>
<accession>A0A0C2SG90</accession>
<organism evidence="1 2">
    <name type="scientific">Amanita muscaria (strain Koide BX008)</name>
    <dbReference type="NCBI Taxonomy" id="946122"/>
    <lineage>
        <taxon>Eukaryota</taxon>
        <taxon>Fungi</taxon>
        <taxon>Dikarya</taxon>
        <taxon>Basidiomycota</taxon>
        <taxon>Agaricomycotina</taxon>
        <taxon>Agaricomycetes</taxon>
        <taxon>Agaricomycetidae</taxon>
        <taxon>Agaricales</taxon>
        <taxon>Pluteineae</taxon>
        <taxon>Amanitaceae</taxon>
        <taxon>Amanita</taxon>
    </lineage>
</organism>
<gene>
    <name evidence="1" type="ORF">M378DRAFT_166102</name>
</gene>
<name>A0A0C2SG90_AMAMK</name>
<sequence length="84" mass="9604">MTNDSPPMRSTFKGIDSLAIESWCDYHALTAPNRGRGETSMYSTLDVQFKLAIVMDQSRHPHQLPDLPIQQHGWFNANNPLIRH</sequence>
<dbReference type="InParanoid" id="A0A0C2SG90"/>
<protein>
    <submittedName>
        <fullName evidence="1">Uncharacterized protein</fullName>
    </submittedName>
</protein>
<dbReference type="EMBL" id="KN818275">
    <property type="protein sequence ID" value="KIL62110.1"/>
    <property type="molecule type" value="Genomic_DNA"/>
</dbReference>
<proteinExistence type="predicted"/>
<dbReference type="HOGENOM" id="CLU_2526982_0_0_1"/>